<accession>A0ABP4UQE5</accession>
<evidence type="ECO:0000313" key="1">
    <source>
        <dbReference type="EMBL" id="GAA1708156.1"/>
    </source>
</evidence>
<sequence length="73" mass="7853">MAALVEHTSARGVVGIVYSPDTLEPLPGDNGHKFSFVAYDDPRLRWTLACREVVSMHGCTAVDLTDLIGHTAA</sequence>
<keyword evidence="2" id="KW-1185">Reference proteome</keyword>
<comment type="caution">
    <text evidence="1">The sequence shown here is derived from an EMBL/GenBank/DDBJ whole genome shotgun (WGS) entry which is preliminary data.</text>
</comment>
<name>A0ABP4UQE5_9ACTN</name>
<dbReference type="EMBL" id="BAAALR010000063">
    <property type="protein sequence ID" value="GAA1708156.1"/>
    <property type="molecule type" value="Genomic_DNA"/>
</dbReference>
<evidence type="ECO:0000313" key="2">
    <source>
        <dbReference type="Proteomes" id="UP001499947"/>
    </source>
</evidence>
<protein>
    <submittedName>
        <fullName evidence="1">Uncharacterized protein</fullName>
    </submittedName>
</protein>
<dbReference type="Proteomes" id="UP001499947">
    <property type="component" value="Unassembled WGS sequence"/>
</dbReference>
<organism evidence="1 2">
    <name type="scientific">Streptomyces yatensis</name>
    <dbReference type="NCBI Taxonomy" id="155177"/>
    <lineage>
        <taxon>Bacteria</taxon>
        <taxon>Bacillati</taxon>
        <taxon>Actinomycetota</taxon>
        <taxon>Actinomycetes</taxon>
        <taxon>Kitasatosporales</taxon>
        <taxon>Streptomycetaceae</taxon>
        <taxon>Streptomyces</taxon>
        <taxon>Streptomyces violaceusniger group</taxon>
    </lineage>
</organism>
<gene>
    <name evidence="1" type="ORF">GCM10009680_56200</name>
</gene>
<reference evidence="2" key="1">
    <citation type="journal article" date="2019" name="Int. J. Syst. Evol. Microbiol.">
        <title>The Global Catalogue of Microorganisms (GCM) 10K type strain sequencing project: providing services to taxonomists for standard genome sequencing and annotation.</title>
        <authorList>
            <consortium name="The Broad Institute Genomics Platform"/>
            <consortium name="The Broad Institute Genome Sequencing Center for Infectious Disease"/>
            <person name="Wu L."/>
            <person name="Ma J."/>
        </authorList>
    </citation>
    <scope>NUCLEOTIDE SEQUENCE [LARGE SCALE GENOMIC DNA]</scope>
    <source>
        <strain evidence="2">JCM 13244</strain>
    </source>
</reference>
<proteinExistence type="predicted"/>